<feature type="non-terminal residue" evidence="2">
    <location>
        <position position="72"/>
    </location>
</feature>
<protein>
    <submittedName>
        <fullName evidence="2">Cytochrome c biogenesis protein DipZ</fullName>
    </submittedName>
</protein>
<dbReference type="Proteomes" id="UP001183535">
    <property type="component" value="Unassembled WGS sequence"/>
</dbReference>
<dbReference type="AlphaFoldDB" id="A0ABD5F1A3"/>
<reference evidence="3" key="1">
    <citation type="submission" date="2023-07" db="EMBL/GenBank/DDBJ databases">
        <title>30 novel species of actinomycetes from the DSMZ collection.</title>
        <authorList>
            <person name="Nouioui I."/>
        </authorList>
    </citation>
    <scope>NUCLEOTIDE SEQUENCE [LARGE SCALE GENOMIC DNA]</scope>
    <source>
        <strain evidence="3">DSM 41981</strain>
    </source>
</reference>
<proteinExistence type="predicted"/>
<gene>
    <name evidence="2" type="ORF">RM877_38815</name>
</gene>
<accession>A0ABD5F1A3</accession>
<feature type="compositionally biased region" description="Basic and acidic residues" evidence="1">
    <location>
        <begin position="60"/>
        <end position="72"/>
    </location>
</feature>
<evidence type="ECO:0000313" key="3">
    <source>
        <dbReference type="Proteomes" id="UP001183535"/>
    </source>
</evidence>
<evidence type="ECO:0000256" key="1">
    <source>
        <dbReference type="SAM" id="MobiDB-lite"/>
    </source>
</evidence>
<keyword evidence="3" id="KW-1185">Reference proteome</keyword>
<feature type="region of interest" description="Disordered" evidence="1">
    <location>
        <begin position="32"/>
        <end position="72"/>
    </location>
</feature>
<sequence length="72" mass="7323">MFTLVLIGLLGGLITAVSPCILPVLPVVFLAGGPGGTPDGGPPPAPRERGDDGDEPGDVLVKDPEPAVRNRR</sequence>
<comment type="caution">
    <text evidence="2">The sequence shown here is derived from an EMBL/GenBank/DDBJ whole genome shotgun (WGS) entry which is preliminary data.</text>
</comment>
<evidence type="ECO:0000313" key="2">
    <source>
        <dbReference type="EMBL" id="MDT0440601.1"/>
    </source>
</evidence>
<organism evidence="2 3">
    <name type="scientific">Streptomyces doudnae</name>
    <dbReference type="NCBI Taxonomy" id="3075536"/>
    <lineage>
        <taxon>Bacteria</taxon>
        <taxon>Bacillati</taxon>
        <taxon>Actinomycetota</taxon>
        <taxon>Actinomycetes</taxon>
        <taxon>Kitasatosporales</taxon>
        <taxon>Streptomycetaceae</taxon>
        <taxon>Streptomyces</taxon>
    </lineage>
</organism>
<dbReference type="EMBL" id="JAVRES010000062">
    <property type="protein sequence ID" value="MDT0440601.1"/>
    <property type="molecule type" value="Genomic_DNA"/>
</dbReference>
<name>A0ABD5F1A3_9ACTN</name>